<dbReference type="GO" id="GO:0031492">
    <property type="term" value="F:nucleosomal DNA binding"/>
    <property type="evidence" value="ECO:0007669"/>
    <property type="project" value="TreeGrafter"/>
</dbReference>
<dbReference type="Pfam" id="PF00505">
    <property type="entry name" value="HMG_box"/>
    <property type="match status" value="1"/>
</dbReference>
<dbReference type="PROSITE" id="PS50118">
    <property type="entry name" value="HMG_BOX_2"/>
    <property type="match status" value="1"/>
</dbReference>
<organism evidence="5 6">
    <name type="scientific">Bugula neritina</name>
    <name type="common">Brown bryozoan</name>
    <name type="synonym">Sertularia neritina</name>
    <dbReference type="NCBI Taxonomy" id="10212"/>
    <lineage>
        <taxon>Eukaryota</taxon>
        <taxon>Metazoa</taxon>
        <taxon>Spiralia</taxon>
        <taxon>Lophotrochozoa</taxon>
        <taxon>Bryozoa</taxon>
        <taxon>Gymnolaemata</taxon>
        <taxon>Cheilostomatida</taxon>
        <taxon>Flustrina</taxon>
        <taxon>Buguloidea</taxon>
        <taxon>Bugulidae</taxon>
        <taxon>Bugula</taxon>
    </lineage>
</organism>
<evidence type="ECO:0000313" key="6">
    <source>
        <dbReference type="Proteomes" id="UP000593567"/>
    </source>
</evidence>
<accession>A0A7J7JL63</accession>
<evidence type="ECO:0000256" key="2">
    <source>
        <dbReference type="SAM" id="Coils"/>
    </source>
</evidence>
<evidence type="ECO:0000256" key="1">
    <source>
        <dbReference type="PROSITE-ProRule" id="PRU00267"/>
    </source>
</evidence>
<dbReference type="CDD" id="cd21983">
    <property type="entry name" value="HMG-box_SMARCE1"/>
    <property type="match status" value="1"/>
</dbReference>
<reference evidence="5" key="1">
    <citation type="submission" date="2020-06" db="EMBL/GenBank/DDBJ databases">
        <title>Draft genome of Bugula neritina, a colonial animal packing powerful symbionts and potential medicines.</title>
        <authorList>
            <person name="Rayko M."/>
        </authorList>
    </citation>
    <scope>NUCLEOTIDE SEQUENCE [LARGE SCALE GENOMIC DNA]</scope>
    <source>
        <strain evidence="5">Kwan_BN1</strain>
    </source>
</reference>
<keyword evidence="1" id="KW-0238">DNA-binding</keyword>
<keyword evidence="1" id="KW-0539">Nucleus</keyword>
<dbReference type="PANTHER" id="PTHR46232:SF1">
    <property type="entry name" value="SWI_SNF-RELATED MATRIX-ASSOCIATED ACTIN-DEPENDENT REGULATOR OF CHROMATIN SUBFAMILY E MEMBER 1"/>
    <property type="match status" value="1"/>
</dbReference>
<sequence>MSMIGARPGMSATPPFRGLQANNKLFFTIEQHGKTGPVLHMESHQVPAAHQCPPLSQAPPGHSSFTPSKQSSSKTPTTLPKAPKAPEKPLMPYMRYSRKVWESVKAKNADLRLWQIGKIIGHMWRELSDAEKKEYMDAYEADKENLKIFHNSAQYQNYLREKQRAEHQIEEEERRSKNSAANEHRVSIQPADYNMETESNVSVKAVAASRYHRNHALVNELFSESLVPDSRSVVTEQRMALLRKQVRSLMDHQQKLEKELSDITDKFNAKKRKFTESSEEFAEKLKEECDSKPLMTSAKFEALVIKHKAELRSKYDKLFEQQKKQKQERMMAEQTSQQPASQQQPVYPGDQQMLAQQVPPQEMHPQQVALQPMAPQQMSSQQMSSPQMAPQQMAPQQMAPQQMAPQQMAPQQMAPQQMAPQQMSSQQMAPQQMAPQQMAPQQIAPQQMAPQQMAPQQMAPQQMASQQMAPQQMAPQQMAPQQMASQQMAPQQMAPQQMAPQQMAPQQMAPQQIAPQQVPSPMYQVSQSSAYSMGNPQFQSDAYSANQPAAYQQYSARESAVPDQQAVEPQTPAYPPPSAPTGATAGAPSDSTPGASEGIHPSSDTVNQTENIAKDEQNEGGPVTNSAGEDPPNENADHQT</sequence>
<protein>
    <recommendedName>
        <fullName evidence="4">HMG box domain-containing protein</fullName>
    </recommendedName>
</protein>
<feature type="coiled-coil region" evidence="2">
    <location>
        <begin position="239"/>
        <end position="273"/>
    </location>
</feature>
<dbReference type="GO" id="GO:0016514">
    <property type="term" value="C:SWI/SNF complex"/>
    <property type="evidence" value="ECO:0007669"/>
    <property type="project" value="TreeGrafter"/>
</dbReference>
<dbReference type="PANTHER" id="PTHR46232">
    <property type="entry name" value="SMARCE1 REGULATOR OF CHROMATIN"/>
    <property type="match status" value="1"/>
</dbReference>
<feature type="domain" description="HMG box" evidence="4">
    <location>
        <begin position="86"/>
        <end position="154"/>
    </location>
</feature>
<keyword evidence="6" id="KW-1185">Reference proteome</keyword>
<evidence type="ECO:0000256" key="3">
    <source>
        <dbReference type="SAM" id="MobiDB-lite"/>
    </source>
</evidence>
<feature type="region of interest" description="Disordered" evidence="3">
    <location>
        <begin position="321"/>
        <end position="640"/>
    </location>
</feature>
<feature type="DNA-binding region" description="HMG box" evidence="1">
    <location>
        <begin position="86"/>
        <end position="154"/>
    </location>
</feature>
<feature type="compositionally biased region" description="Low complexity" evidence="3">
    <location>
        <begin position="63"/>
        <end position="82"/>
    </location>
</feature>
<dbReference type="InterPro" id="IPR009071">
    <property type="entry name" value="HMG_box_dom"/>
</dbReference>
<feature type="compositionally biased region" description="Low complexity" evidence="3">
    <location>
        <begin position="580"/>
        <end position="589"/>
    </location>
</feature>
<dbReference type="SMART" id="SM00398">
    <property type="entry name" value="HMG"/>
    <property type="match status" value="1"/>
</dbReference>
<evidence type="ECO:0000313" key="5">
    <source>
        <dbReference type="EMBL" id="KAF6027092.1"/>
    </source>
</evidence>
<dbReference type="InterPro" id="IPR036910">
    <property type="entry name" value="HMG_box_dom_sf"/>
</dbReference>
<feature type="compositionally biased region" description="Low complexity" evidence="3">
    <location>
        <begin position="334"/>
        <end position="345"/>
    </location>
</feature>
<feature type="region of interest" description="Disordered" evidence="3">
    <location>
        <begin position="164"/>
        <end position="186"/>
    </location>
</feature>
<dbReference type="AlphaFoldDB" id="A0A7J7JL63"/>
<evidence type="ECO:0000259" key="4">
    <source>
        <dbReference type="PROSITE" id="PS50118"/>
    </source>
</evidence>
<feature type="compositionally biased region" description="Basic and acidic residues" evidence="3">
    <location>
        <begin position="321"/>
        <end position="331"/>
    </location>
</feature>
<name>A0A7J7JL63_BUGNE</name>
<dbReference type="Proteomes" id="UP000593567">
    <property type="component" value="Unassembled WGS sequence"/>
</dbReference>
<comment type="caution">
    <text evidence="5">The sequence shown here is derived from an EMBL/GenBank/DDBJ whole genome shotgun (WGS) entry which is preliminary data.</text>
</comment>
<gene>
    <name evidence="5" type="ORF">EB796_014597</name>
</gene>
<dbReference type="Gene3D" id="1.10.30.10">
    <property type="entry name" value="High mobility group box domain"/>
    <property type="match status" value="1"/>
</dbReference>
<feature type="region of interest" description="Disordered" evidence="3">
    <location>
        <begin position="45"/>
        <end position="89"/>
    </location>
</feature>
<dbReference type="EMBL" id="VXIV02002148">
    <property type="protein sequence ID" value="KAF6027092.1"/>
    <property type="molecule type" value="Genomic_DNA"/>
</dbReference>
<feature type="compositionally biased region" description="Polar residues" evidence="3">
    <location>
        <begin position="602"/>
        <end position="611"/>
    </location>
</feature>
<dbReference type="GO" id="GO:0045892">
    <property type="term" value="P:negative regulation of DNA-templated transcription"/>
    <property type="evidence" value="ECO:0007669"/>
    <property type="project" value="TreeGrafter"/>
</dbReference>
<feature type="compositionally biased region" description="Low complexity" evidence="3">
    <location>
        <begin position="371"/>
        <end position="517"/>
    </location>
</feature>
<proteinExistence type="predicted"/>
<dbReference type="SUPFAM" id="SSF47095">
    <property type="entry name" value="HMG-box"/>
    <property type="match status" value="1"/>
</dbReference>
<dbReference type="GO" id="GO:0016922">
    <property type="term" value="F:nuclear receptor binding"/>
    <property type="evidence" value="ECO:0007669"/>
    <property type="project" value="TreeGrafter"/>
</dbReference>
<keyword evidence="2" id="KW-0175">Coiled coil</keyword>
<feature type="compositionally biased region" description="Polar residues" evidence="3">
    <location>
        <begin position="523"/>
        <end position="556"/>
    </location>
</feature>
<dbReference type="OrthoDB" id="427030at2759"/>